<feature type="compositionally biased region" description="Polar residues" evidence="1">
    <location>
        <begin position="41"/>
        <end position="51"/>
    </location>
</feature>
<evidence type="ECO:0000313" key="2">
    <source>
        <dbReference type="EMBL" id="MFD2245018.1"/>
    </source>
</evidence>
<gene>
    <name evidence="2" type="ORF">ACFSKP_02055</name>
</gene>
<sequence>MKIAPYIALSASLLFLISCSEDKKTTPVQNNAGNAPAAGATVTQPTGQGTPAGNVALNPAHGQPGHRCDIEVGAPLNLPARPNLNPPTTVAPSTSQPQVAPGTNPPHGYPGHDCSVAVGAPLNK</sequence>
<proteinExistence type="predicted"/>
<dbReference type="Proteomes" id="UP001597374">
    <property type="component" value="Unassembled WGS sequence"/>
</dbReference>
<reference evidence="3" key="1">
    <citation type="journal article" date="2019" name="Int. J. Syst. Evol. Microbiol.">
        <title>The Global Catalogue of Microorganisms (GCM) 10K type strain sequencing project: providing services to taxonomists for standard genome sequencing and annotation.</title>
        <authorList>
            <consortium name="The Broad Institute Genomics Platform"/>
            <consortium name="The Broad Institute Genome Sequencing Center for Infectious Disease"/>
            <person name="Wu L."/>
            <person name="Ma J."/>
        </authorList>
    </citation>
    <scope>NUCLEOTIDE SEQUENCE [LARGE SCALE GENOMIC DNA]</scope>
    <source>
        <strain evidence="3">CGMCC 4.1782</strain>
    </source>
</reference>
<comment type="caution">
    <text evidence="2">The sequence shown here is derived from an EMBL/GenBank/DDBJ whole genome shotgun (WGS) entry which is preliminary data.</text>
</comment>
<evidence type="ECO:0000313" key="3">
    <source>
        <dbReference type="Proteomes" id="UP001597374"/>
    </source>
</evidence>
<keyword evidence="3" id="KW-1185">Reference proteome</keyword>
<feature type="compositionally biased region" description="Polar residues" evidence="1">
    <location>
        <begin position="88"/>
        <end position="98"/>
    </location>
</feature>
<protein>
    <recommendedName>
        <fullName evidence="4">Lipoprotein</fullName>
    </recommendedName>
</protein>
<feature type="region of interest" description="Disordered" evidence="1">
    <location>
        <begin position="27"/>
        <end position="124"/>
    </location>
</feature>
<dbReference type="EMBL" id="JBHUIM010000001">
    <property type="protein sequence ID" value="MFD2245018.1"/>
    <property type="molecule type" value="Genomic_DNA"/>
</dbReference>
<accession>A0ABW5CSI4</accession>
<feature type="compositionally biased region" description="Low complexity" evidence="1">
    <location>
        <begin position="74"/>
        <end position="87"/>
    </location>
</feature>
<dbReference type="RefSeq" id="WP_250429610.1">
    <property type="nucleotide sequence ID" value="NZ_JALPRR010000002.1"/>
</dbReference>
<evidence type="ECO:0008006" key="4">
    <source>
        <dbReference type="Google" id="ProtNLM"/>
    </source>
</evidence>
<feature type="compositionally biased region" description="Low complexity" evidence="1">
    <location>
        <begin position="30"/>
        <end position="40"/>
    </location>
</feature>
<dbReference type="PROSITE" id="PS51257">
    <property type="entry name" value="PROKAR_LIPOPROTEIN"/>
    <property type="match status" value="1"/>
</dbReference>
<evidence type="ECO:0000256" key="1">
    <source>
        <dbReference type="SAM" id="MobiDB-lite"/>
    </source>
</evidence>
<name>A0ABW5CSI4_9BACT</name>
<organism evidence="2 3">
    <name type="scientific">Pontibacter ruber</name>
    <dbReference type="NCBI Taxonomy" id="1343895"/>
    <lineage>
        <taxon>Bacteria</taxon>
        <taxon>Pseudomonadati</taxon>
        <taxon>Bacteroidota</taxon>
        <taxon>Cytophagia</taxon>
        <taxon>Cytophagales</taxon>
        <taxon>Hymenobacteraceae</taxon>
        <taxon>Pontibacter</taxon>
    </lineage>
</organism>